<evidence type="ECO:0000259" key="2">
    <source>
        <dbReference type="Pfam" id="PF02036"/>
    </source>
</evidence>
<gene>
    <name evidence="3" type="ORF">BEN30_05085</name>
</gene>
<name>A0A1E5QAC4_9PROT</name>
<comment type="caution">
    <text evidence="3">The sequence shown here is derived from an EMBL/GenBank/DDBJ whole genome shotgun (WGS) entry which is preliminary data.</text>
</comment>
<dbReference type="AlphaFoldDB" id="A0A1E5QAC4"/>
<evidence type="ECO:0000313" key="3">
    <source>
        <dbReference type="EMBL" id="OEJ68886.1"/>
    </source>
</evidence>
<evidence type="ECO:0000313" key="4">
    <source>
        <dbReference type="Proteomes" id="UP000095347"/>
    </source>
</evidence>
<dbReference type="Pfam" id="PF02036">
    <property type="entry name" value="SCP2"/>
    <property type="match status" value="1"/>
</dbReference>
<sequence>MFSSTMIPPFSPVLLGGLAARGLSPKILQPALRHAMKTIFQRHPDLFERLGHMGAPVYLIDPIDLPLAFVLYADVHNPDIEAVRSAEGVNACATIRGPLLSLLRLLEGRIDGDALFFSRELVIEGDTEAVLALRNTVDGVEVDVMEEILTAFSANLPRPLSAPMSAPVRLVARLGQGLFARAADDLSILHSALTAPLQRRVDAQAAQLDALKGEPARAPSKPRAKANQRTVREGREGAQV</sequence>
<proteinExistence type="predicted"/>
<accession>A0A1E5QAC4</accession>
<evidence type="ECO:0000256" key="1">
    <source>
        <dbReference type="SAM" id="MobiDB-lite"/>
    </source>
</evidence>
<dbReference type="Proteomes" id="UP000095347">
    <property type="component" value="Unassembled WGS sequence"/>
</dbReference>
<dbReference type="SUPFAM" id="SSF55718">
    <property type="entry name" value="SCP-like"/>
    <property type="match status" value="1"/>
</dbReference>
<keyword evidence="4" id="KW-1185">Reference proteome</keyword>
<organism evidence="3 4">
    <name type="scientific">Magnetovibrio blakemorei</name>
    <dbReference type="NCBI Taxonomy" id="28181"/>
    <lineage>
        <taxon>Bacteria</taxon>
        <taxon>Pseudomonadati</taxon>
        <taxon>Pseudomonadota</taxon>
        <taxon>Alphaproteobacteria</taxon>
        <taxon>Rhodospirillales</taxon>
        <taxon>Magnetovibrionaceae</taxon>
        <taxon>Magnetovibrio</taxon>
    </lineage>
</organism>
<dbReference type="STRING" id="28181.BEN30_05085"/>
<dbReference type="EMBL" id="MCGG01000010">
    <property type="protein sequence ID" value="OEJ68886.1"/>
    <property type="molecule type" value="Genomic_DNA"/>
</dbReference>
<feature type="compositionally biased region" description="Basic and acidic residues" evidence="1">
    <location>
        <begin position="230"/>
        <end position="240"/>
    </location>
</feature>
<dbReference type="InterPro" id="IPR003033">
    <property type="entry name" value="SCP2_sterol-bd_dom"/>
</dbReference>
<dbReference type="OrthoDB" id="8479080at2"/>
<feature type="domain" description="SCP2" evidence="2">
    <location>
        <begin position="39"/>
        <end position="137"/>
    </location>
</feature>
<feature type="region of interest" description="Disordered" evidence="1">
    <location>
        <begin position="212"/>
        <end position="240"/>
    </location>
</feature>
<dbReference type="RefSeq" id="WP_069956953.1">
    <property type="nucleotide sequence ID" value="NZ_MCGG01000010.1"/>
</dbReference>
<protein>
    <recommendedName>
        <fullName evidence="2">SCP2 domain-containing protein</fullName>
    </recommendedName>
</protein>
<reference evidence="4" key="1">
    <citation type="submission" date="2016-07" db="EMBL/GenBank/DDBJ databases">
        <authorList>
            <person name="Florea S."/>
            <person name="Webb J.S."/>
            <person name="Jaromczyk J."/>
            <person name="Schardl C.L."/>
        </authorList>
    </citation>
    <scope>NUCLEOTIDE SEQUENCE [LARGE SCALE GENOMIC DNA]</scope>
    <source>
        <strain evidence="4">MV-1</strain>
    </source>
</reference>
<dbReference type="InterPro" id="IPR036527">
    <property type="entry name" value="SCP2_sterol-bd_dom_sf"/>
</dbReference>